<dbReference type="Gene3D" id="3.30.1350.10">
    <property type="entry name" value="Thionin-like"/>
    <property type="match status" value="1"/>
</dbReference>
<evidence type="ECO:0000256" key="4">
    <source>
        <dbReference type="ARBA" id="ARBA00022656"/>
    </source>
</evidence>
<keyword evidence="5" id="KW-0611">Plant defense</keyword>
<feature type="signal peptide" evidence="8">
    <location>
        <begin position="1"/>
        <end position="31"/>
    </location>
</feature>
<dbReference type="EMBL" id="JAGGNH010000001">
    <property type="protein sequence ID" value="KAJ0984158.1"/>
    <property type="molecule type" value="Genomic_DNA"/>
</dbReference>
<dbReference type="SUPFAM" id="SSF57429">
    <property type="entry name" value="Crambin-like"/>
    <property type="match status" value="1"/>
</dbReference>
<evidence type="ECO:0000256" key="3">
    <source>
        <dbReference type="ARBA" id="ARBA00022525"/>
    </source>
</evidence>
<comment type="function">
    <text evidence="1">Thionins are small plant proteins which are toxic to animal cells. They seem to exert their toxic effect at the level of the cell membrane. Their precise function is not known.</text>
</comment>
<dbReference type="GO" id="GO:0090729">
    <property type="term" value="F:toxin activity"/>
    <property type="evidence" value="ECO:0007669"/>
    <property type="project" value="UniProtKB-KW"/>
</dbReference>
<comment type="similarity">
    <text evidence="7">Belongs to the plant thionin (TC 1.C.44) family. 4 C-C subfamily.</text>
</comment>
<reference evidence="9" key="1">
    <citation type="submission" date="2021-03" db="EMBL/GenBank/DDBJ databases">
        <authorList>
            <person name="Li Z."/>
            <person name="Yang C."/>
        </authorList>
    </citation>
    <scope>NUCLEOTIDE SEQUENCE</scope>
    <source>
        <strain evidence="9">Dzin_1.0</strain>
        <tissue evidence="9">Leaf</tissue>
    </source>
</reference>
<evidence type="ECO:0000256" key="5">
    <source>
        <dbReference type="ARBA" id="ARBA00022821"/>
    </source>
</evidence>
<evidence type="ECO:0000313" key="10">
    <source>
        <dbReference type="Proteomes" id="UP001085076"/>
    </source>
</evidence>
<dbReference type="Proteomes" id="UP001085076">
    <property type="component" value="Miscellaneous, Linkage group lg01"/>
</dbReference>
<gene>
    <name evidence="9" type="ORF">J5N97_002514</name>
</gene>
<dbReference type="GO" id="GO:0006952">
    <property type="term" value="P:defense response"/>
    <property type="evidence" value="ECO:0007669"/>
    <property type="project" value="UniProtKB-KW"/>
</dbReference>
<organism evidence="9 10">
    <name type="scientific">Dioscorea zingiberensis</name>
    <dbReference type="NCBI Taxonomy" id="325984"/>
    <lineage>
        <taxon>Eukaryota</taxon>
        <taxon>Viridiplantae</taxon>
        <taxon>Streptophyta</taxon>
        <taxon>Embryophyta</taxon>
        <taxon>Tracheophyta</taxon>
        <taxon>Spermatophyta</taxon>
        <taxon>Magnoliopsida</taxon>
        <taxon>Liliopsida</taxon>
        <taxon>Dioscoreales</taxon>
        <taxon>Dioscoreaceae</taxon>
        <taxon>Dioscorea</taxon>
    </lineage>
</organism>
<dbReference type="InterPro" id="IPR001010">
    <property type="entry name" value="Thionin"/>
</dbReference>
<protein>
    <recommendedName>
        <fullName evidence="11">Acidic protein</fullName>
    </recommendedName>
</protein>
<keyword evidence="10" id="KW-1185">Reference proteome</keyword>
<dbReference type="GO" id="GO:0005576">
    <property type="term" value="C:extracellular region"/>
    <property type="evidence" value="ECO:0007669"/>
    <property type="project" value="UniProtKB-SubCell"/>
</dbReference>
<keyword evidence="3" id="KW-0964">Secreted</keyword>
<evidence type="ECO:0000313" key="9">
    <source>
        <dbReference type="EMBL" id="KAJ0984158.1"/>
    </source>
</evidence>
<dbReference type="OrthoDB" id="1094916at2759"/>
<evidence type="ECO:0000256" key="8">
    <source>
        <dbReference type="SAM" id="SignalP"/>
    </source>
</evidence>
<dbReference type="AlphaFoldDB" id="A0A9D5D4W7"/>
<dbReference type="PANTHER" id="PTHR33920:SF2">
    <property type="entry name" value="THIONIN-2.1-RELATED"/>
    <property type="match status" value="1"/>
</dbReference>
<keyword evidence="8" id="KW-0732">Signal</keyword>
<dbReference type="PROSITE" id="PS00271">
    <property type="entry name" value="THIONIN"/>
    <property type="match status" value="1"/>
</dbReference>
<evidence type="ECO:0000256" key="2">
    <source>
        <dbReference type="ARBA" id="ARBA00004613"/>
    </source>
</evidence>
<dbReference type="Pfam" id="PF00321">
    <property type="entry name" value="Thionin"/>
    <property type="match status" value="1"/>
</dbReference>
<keyword evidence="4" id="KW-0800">Toxin</keyword>
<accession>A0A9D5D4W7</accession>
<feature type="chain" id="PRO_5038366620" description="Acidic protein" evidence="8">
    <location>
        <begin position="32"/>
        <end position="130"/>
    </location>
</feature>
<name>A0A9D5D4W7_9LILI</name>
<dbReference type="PANTHER" id="PTHR33920">
    <property type="entry name" value="THIONIN-2.1-RELATED"/>
    <property type="match status" value="1"/>
</dbReference>
<comment type="caution">
    <text evidence="9">The sequence shown here is derived from an EMBL/GenBank/DDBJ whole genome shotgun (WGS) entry which is preliminary data.</text>
</comment>
<dbReference type="InterPro" id="IPR036391">
    <property type="entry name" value="Thionin-like_sf"/>
</dbReference>
<evidence type="ECO:0000256" key="7">
    <source>
        <dbReference type="ARBA" id="ARBA00043965"/>
    </source>
</evidence>
<evidence type="ECO:0000256" key="6">
    <source>
        <dbReference type="ARBA" id="ARBA00023157"/>
    </source>
</evidence>
<comment type="subcellular location">
    <subcellularLocation>
        <location evidence="2">Secreted</location>
    </subcellularLocation>
</comment>
<evidence type="ECO:0008006" key="11">
    <source>
        <dbReference type="Google" id="ProtNLM"/>
    </source>
</evidence>
<evidence type="ECO:0000256" key="1">
    <source>
        <dbReference type="ARBA" id="ARBA00002847"/>
    </source>
</evidence>
<sequence>MEGKGVRVPFDVVVLVVLILGLNLAQTQVEAVNICCWTISERICYNHCRRPPEVCAKECGCIISSDPIPCPRNYSKLHFCKLGCASFMCSTISTLENSDVTEKAMIGCNKKCSEFCNEGNNEGSDAVFTA</sequence>
<keyword evidence="6" id="KW-1015">Disulfide bond</keyword>
<proteinExistence type="inferred from homology"/>
<reference evidence="9" key="2">
    <citation type="journal article" date="2022" name="Hortic Res">
        <title>The genome of Dioscorea zingiberensis sheds light on the biosynthesis, origin and evolution of the medicinally important diosgenin saponins.</title>
        <authorList>
            <person name="Li Y."/>
            <person name="Tan C."/>
            <person name="Li Z."/>
            <person name="Guo J."/>
            <person name="Li S."/>
            <person name="Chen X."/>
            <person name="Wang C."/>
            <person name="Dai X."/>
            <person name="Yang H."/>
            <person name="Song W."/>
            <person name="Hou L."/>
            <person name="Xu J."/>
            <person name="Tong Z."/>
            <person name="Xu A."/>
            <person name="Yuan X."/>
            <person name="Wang W."/>
            <person name="Yang Q."/>
            <person name="Chen L."/>
            <person name="Sun Z."/>
            <person name="Wang K."/>
            <person name="Pan B."/>
            <person name="Chen J."/>
            <person name="Bao Y."/>
            <person name="Liu F."/>
            <person name="Qi X."/>
            <person name="Gang D.R."/>
            <person name="Wen J."/>
            <person name="Li J."/>
        </authorList>
    </citation>
    <scope>NUCLEOTIDE SEQUENCE</scope>
    <source>
        <strain evidence="9">Dzin_1.0</strain>
    </source>
</reference>